<protein>
    <submittedName>
        <fullName evidence="1">ENTH domain protein</fullName>
    </submittedName>
</protein>
<dbReference type="AlphaFoldDB" id="A0A3R8G658"/>
<dbReference type="Proteomes" id="UP000284452">
    <property type="component" value="Unassembled WGS sequence"/>
</dbReference>
<comment type="caution">
    <text evidence="1">The sequence shown here is derived from an EMBL/GenBank/DDBJ whole genome shotgun (WGS) entry which is preliminary data.</text>
</comment>
<proteinExistence type="predicted"/>
<dbReference type="VEuPathDB" id="ToxoDB:TGCAST_388630"/>
<organism evidence="1 2">
    <name type="scientific">Toxoplasma gondii CAST</name>
    <dbReference type="NCBI Taxonomy" id="943122"/>
    <lineage>
        <taxon>Eukaryota</taxon>
        <taxon>Sar</taxon>
        <taxon>Alveolata</taxon>
        <taxon>Apicomplexa</taxon>
        <taxon>Conoidasida</taxon>
        <taxon>Coccidia</taxon>
        <taxon>Eucoccidiorida</taxon>
        <taxon>Eimeriorina</taxon>
        <taxon>Sarcocystidae</taxon>
        <taxon>Toxoplasma</taxon>
    </lineage>
</organism>
<evidence type="ECO:0000313" key="1">
    <source>
        <dbReference type="EMBL" id="RQX70033.1"/>
    </source>
</evidence>
<gene>
    <name evidence="1" type="ORF">TGCAST_388630</name>
</gene>
<sequence>MSSLFSQEKIDKLADKLGVFVSVASEKVKEVTEKT</sequence>
<dbReference type="EMBL" id="AHIV02001431">
    <property type="protein sequence ID" value="RQX70033.1"/>
    <property type="molecule type" value="Genomic_DNA"/>
</dbReference>
<name>A0A3R8G658_TOXGO</name>
<accession>A0A3R8G658</accession>
<evidence type="ECO:0000313" key="2">
    <source>
        <dbReference type="Proteomes" id="UP000284452"/>
    </source>
</evidence>
<reference evidence="1 2" key="1">
    <citation type="submission" date="2017-10" db="EMBL/GenBank/DDBJ databases">
        <authorList>
            <person name="Sibley D."/>
            <person name="Venepally P."/>
            <person name="Karamycheva S."/>
            <person name="Hadjithomas M."/>
            <person name="Khan A."/>
            <person name="Brunk B."/>
            <person name="Roos D."/>
            <person name="Caler E."/>
            <person name="Lorenzi H."/>
        </authorList>
    </citation>
    <scope>NUCLEOTIDE SEQUENCE [LARGE SCALE GENOMIC DNA]</scope>
    <source>
        <strain evidence="1 2">CAST</strain>
    </source>
</reference>